<dbReference type="PANTHER" id="PTHR14742">
    <property type="entry name" value="RIBONUCLEASE P SUBUNIT P21"/>
    <property type="match status" value="1"/>
</dbReference>
<feature type="binding site" evidence="8">
    <location>
        <position position="59"/>
    </location>
    <ligand>
        <name>Zn(2+)</name>
        <dbReference type="ChEBI" id="CHEBI:29105"/>
    </ligand>
</feature>
<dbReference type="AlphaFoldDB" id="A0A650CR76"/>
<dbReference type="GO" id="GO:0004526">
    <property type="term" value="F:ribonuclease P activity"/>
    <property type="evidence" value="ECO:0007669"/>
    <property type="project" value="UniProtKB-UniRule"/>
</dbReference>
<dbReference type="GO" id="GO:0008270">
    <property type="term" value="F:zinc ion binding"/>
    <property type="evidence" value="ECO:0007669"/>
    <property type="project" value="UniProtKB-UniRule"/>
</dbReference>
<dbReference type="RefSeq" id="WP_156007611.1">
    <property type="nucleotide sequence ID" value="NZ_CP045483.1"/>
</dbReference>
<keyword evidence="2 8" id="KW-0819">tRNA processing</keyword>
<keyword evidence="5 8" id="KW-0255">Endonuclease</keyword>
<dbReference type="Proteomes" id="UP000423396">
    <property type="component" value="Chromosome"/>
</dbReference>
<dbReference type="GeneID" id="42799264"/>
<comment type="similarity">
    <text evidence="8">Belongs to the eukaryotic/archaeal RNase P protein component 4 family.</text>
</comment>
<evidence type="ECO:0000256" key="7">
    <source>
        <dbReference type="ARBA" id="ARBA00022833"/>
    </source>
</evidence>
<proteinExistence type="inferred from homology"/>
<dbReference type="InterPro" id="IPR007175">
    <property type="entry name" value="Rpr2/Snm1/Rpp21"/>
</dbReference>
<gene>
    <name evidence="8" type="primary">rnp4</name>
    <name evidence="9" type="ORF">D1868_09300</name>
</gene>
<dbReference type="EC" id="3.1.26.5" evidence="8"/>
<protein>
    <recommendedName>
        <fullName evidence="8">Ribonuclease P protein component 4</fullName>
        <shortName evidence="8">RNase P component 4</shortName>
        <ecNumber evidence="8">3.1.26.5</ecNumber>
    </recommendedName>
    <alternativeName>
        <fullName evidence="8">Rpp21</fullName>
    </alternativeName>
</protein>
<dbReference type="HAMAP" id="MF_00757">
    <property type="entry name" value="RNase_P_4"/>
    <property type="match status" value="1"/>
</dbReference>
<evidence type="ECO:0000313" key="10">
    <source>
        <dbReference type="Proteomes" id="UP000423396"/>
    </source>
</evidence>
<reference evidence="9 10" key="1">
    <citation type="submission" date="2019-10" db="EMBL/GenBank/DDBJ databases">
        <title>Genome Sequences from Six Type Strain Members of the Archaeal Family Sulfolobaceae: Acidianus ambivalens, Acidianus infernus, Metallosphaera prunae, Stygiolobus azoricus, Sulfolobus metallicus, and Sulfurisphaera ohwakuensis.</title>
        <authorList>
            <person name="Counts J.A."/>
            <person name="Kelly R.M."/>
        </authorList>
    </citation>
    <scope>NUCLEOTIDE SEQUENCE [LARGE SCALE GENOMIC DNA]</scope>
    <source>
        <strain evidence="9 10">FC6</strain>
    </source>
</reference>
<evidence type="ECO:0000313" key="9">
    <source>
        <dbReference type="EMBL" id="QGR20162.1"/>
    </source>
</evidence>
<comment type="subunit">
    <text evidence="8">Consists of a catalytic RNA component and at least 4-5 protein subunits.</text>
</comment>
<evidence type="ECO:0000256" key="4">
    <source>
        <dbReference type="ARBA" id="ARBA00022723"/>
    </source>
</evidence>
<dbReference type="OrthoDB" id="10058at2157"/>
<evidence type="ECO:0000256" key="3">
    <source>
        <dbReference type="ARBA" id="ARBA00022722"/>
    </source>
</evidence>
<organism evidence="9 10">
    <name type="scientific">Stygiolobus azoricus</name>
    <dbReference type="NCBI Taxonomy" id="41675"/>
    <lineage>
        <taxon>Archaea</taxon>
        <taxon>Thermoproteota</taxon>
        <taxon>Thermoprotei</taxon>
        <taxon>Sulfolobales</taxon>
        <taxon>Sulfolobaceae</taxon>
        <taxon>Stygiolobus</taxon>
    </lineage>
</organism>
<evidence type="ECO:0000256" key="8">
    <source>
        <dbReference type="HAMAP-Rule" id="MF_00757"/>
    </source>
</evidence>
<keyword evidence="3 8" id="KW-0540">Nuclease</keyword>
<keyword evidence="10" id="KW-1185">Reference proteome</keyword>
<dbReference type="Gene3D" id="1.20.5.420">
    <property type="entry name" value="Immunoglobulin FC, subunit C"/>
    <property type="match status" value="1"/>
</dbReference>
<name>A0A650CR76_9CREN</name>
<dbReference type="Gene3D" id="6.20.50.20">
    <property type="match status" value="1"/>
</dbReference>
<dbReference type="GO" id="GO:0030677">
    <property type="term" value="C:ribonuclease P complex"/>
    <property type="evidence" value="ECO:0007669"/>
    <property type="project" value="UniProtKB-UniRule"/>
</dbReference>
<keyword evidence="7 8" id="KW-0862">Zinc</keyword>
<keyword evidence="1 8" id="KW-0963">Cytoplasm</keyword>
<feature type="binding site" evidence="8">
    <location>
        <position position="85"/>
    </location>
    <ligand>
        <name>Zn(2+)</name>
        <dbReference type="ChEBI" id="CHEBI:29105"/>
    </ligand>
</feature>
<comment type="cofactor">
    <cofactor evidence="8">
        <name>Zn(2+)</name>
        <dbReference type="ChEBI" id="CHEBI:29105"/>
    </cofactor>
    <text evidence="8">Binds 1 zinc ion per subunit.</text>
</comment>
<accession>A0A650CR76</accession>
<evidence type="ECO:0000256" key="6">
    <source>
        <dbReference type="ARBA" id="ARBA00022801"/>
    </source>
</evidence>
<evidence type="ECO:0000256" key="2">
    <source>
        <dbReference type="ARBA" id="ARBA00022694"/>
    </source>
</evidence>
<dbReference type="PIRSF" id="PIRSF004878">
    <property type="entry name" value="RNase_P_4"/>
    <property type="match status" value="1"/>
</dbReference>
<dbReference type="KEGG" id="sazo:D1868_09300"/>
<sequence length="103" mass="12310">MKIKVVKEHRKRALELIDMAEQIVKEGDIELARRYVRLALTYSSKFRFKLPLVYKRKICRKCFVPLIPGLTERRRIKNKVIVRTCIYCGWVRRYPVKKTDKGG</sequence>
<feature type="binding site" evidence="8">
    <location>
        <position position="88"/>
    </location>
    <ligand>
        <name>Zn(2+)</name>
        <dbReference type="ChEBI" id="CHEBI:29105"/>
    </ligand>
</feature>
<keyword evidence="4 8" id="KW-0479">Metal-binding</keyword>
<feature type="binding site" evidence="8">
    <location>
        <position position="62"/>
    </location>
    <ligand>
        <name>Zn(2+)</name>
        <dbReference type="ChEBI" id="CHEBI:29105"/>
    </ligand>
</feature>
<evidence type="ECO:0000256" key="1">
    <source>
        <dbReference type="ARBA" id="ARBA00022490"/>
    </source>
</evidence>
<dbReference type="GO" id="GO:0005737">
    <property type="term" value="C:cytoplasm"/>
    <property type="evidence" value="ECO:0007669"/>
    <property type="project" value="UniProtKB-SubCell"/>
</dbReference>
<comment type="catalytic activity">
    <reaction evidence="8">
        <text>Endonucleolytic cleavage of RNA, removing 5'-extranucleotides from tRNA precursor.</text>
        <dbReference type="EC" id="3.1.26.5"/>
    </reaction>
</comment>
<comment type="subcellular location">
    <subcellularLocation>
        <location evidence="8">Cytoplasm</location>
    </subcellularLocation>
</comment>
<dbReference type="GO" id="GO:0001682">
    <property type="term" value="P:tRNA 5'-leader removal"/>
    <property type="evidence" value="ECO:0007669"/>
    <property type="project" value="UniProtKB-UniRule"/>
</dbReference>
<dbReference type="Pfam" id="PF04032">
    <property type="entry name" value="Rpr2"/>
    <property type="match status" value="1"/>
</dbReference>
<keyword evidence="6 8" id="KW-0378">Hydrolase</keyword>
<dbReference type="InterPro" id="IPR016432">
    <property type="entry name" value="RNP4"/>
</dbReference>
<evidence type="ECO:0000256" key="5">
    <source>
        <dbReference type="ARBA" id="ARBA00022759"/>
    </source>
</evidence>
<comment type="function">
    <text evidence="8">Part of ribonuclease P, a protein complex that generates mature tRNA molecules by cleaving their 5'-ends.</text>
</comment>
<dbReference type="EMBL" id="CP045483">
    <property type="protein sequence ID" value="QGR20162.1"/>
    <property type="molecule type" value="Genomic_DNA"/>
</dbReference>
<dbReference type="PANTHER" id="PTHR14742:SF0">
    <property type="entry name" value="RIBONUCLEASE P PROTEIN SUBUNIT P21"/>
    <property type="match status" value="1"/>
</dbReference>